<evidence type="ECO:0000256" key="4">
    <source>
        <dbReference type="PROSITE-ProRule" id="PRU00335"/>
    </source>
</evidence>
<dbReference type="GO" id="GO:0003700">
    <property type="term" value="F:DNA-binding transcription factor activity"/>
    <property type="evidence" value="ECO:0007669"/>
    <property type="project" value="InterPro"/>
</dbReference>
<feature type="DNA-binding region" description="H-T-H motif" evidence="4">
    <location>
        <begin position="130"/>
        <end position="149"/>
    </location>
</feature>
<dbReference type="RefSeq" id="WP_285759847.1">
    <property type="nucleotide sequence ID" value="NZ_BSQG01000004.1"/>
</dbReference>
<dbReference type="InterPro" id="IPR009057">
    <property type="entry name" value="Homeodomain-like_sf"/>
</dbReference>
<dbReference type="Pfam" id="PF00440">
    <property type="entry name" value="TetR_N"/>
    <property type="match status" value="1"/>
</dbReference>
<dbReference type="SMART" id="SM00345">
    <property type="entry name" value="HTH_GNTR"/>
    <property type="match status" value="1"/>
</dbReference>
<protein>
    <submittedName>
        <fullName evidence="8">GntR family transcriptional regulator</fullName>
    </submittedName>
</protein>
<dbReference type="InterPro" id="IPR036271">
    <property type="entry name" value="Tet_transcr_reg_TetR-rel_C_sf"/>
</dbReference>
<evidence type="ECO:0000259" key="7">
    <source>
        <dbReference type="PROSITE" id="PS50977"/>
    </source>
</evidence>
<dbReference type="Gene3D" id="1.10.357.10">
    <property type="entry name" value="Tetracycline Repressor, domain 2"/>
    <property type="match status" value="1"/>
</dbReference>
<dbReference type="InterPro" id="IPR050109">
    <property type="entry name" value="HTH-type_TetR-like_transc_reg"/>
</dbReference>
<name>A0A9W6P6I4_9ACTN</name>
<keyword evidence="3" id="KW-0804">Transcription</keyword>
<dbReference type="PROSITE" id="PS50977">
    <property type="entry name" value="HTH_TETR_2"/>
    <property type="match status" value="1"/>
</dbReference>
<dbReference type="SUPFAM" id="SSF46785">
    <property type="entry name" value="Winged helix' DNA-binding domain"/>
    <property type="match status" value="1"/>
</dbReference>
<dbReference type="InterPro" id="IPR001647">
    <property type="entry name" value="HTH_TetR"/>
</dbReference>
<evidence type="ECO:0000313" key="8">
    <source>
        <dbReference type="EMBL" id="GLU48359.1"/>
    </source>
</evidence>
<accession>A0A9W6P6I4</accession>
<keyword evidence="9" id="KW-1185">Reference proteome</keyword>
<dbReference type="InterPro" id="IPR000524">
    <property type="entry name" value="Tscrpt_reg_HTH_GntR"/>
</dbReference>
<dbReference type="Gene3D" id="1.10.10.10">
    <property type="entry name" value="Winged helix-like DNA-binding domain superfamily/Winged helix DNA-binding domain"/>
    <property type="match status" value="1"/>
</dbReference>
<dbReference type="AlphaFoldDB" id="A0A9W6P6I4"/>
<dbReference type="PANTHER" id="PTHR30055">
    <property type="entry name" value="HTH-TYPE TRANSCRIPTIONAL REGULATOR RUTR"/>
    <property type="match status" value="1"/>
</dbReference>
<evidence type="ECO:0000256" key="3">
    <source>
        <dbReference type="ARBA" id="ARBA00023163"/>
    </source>
</evidence>
<feature type="domain" description="HTH gntR-type" evidence="6">
    <location>
        <begin position="9"/>
        <end position="77"/>
    </location>
</feature>
<dbReference type="PROSITE" id="PS50949">
    <property type="entry name" value="HTH_GNTR"/>
    <property type="match status" value="1"/>
</dbReference>
<dbReference type="Gene3D" id="1.10.10.60">
    <property type="entry name" value="Homeodomain-like"/>
    <property type="match status" value="1"/>
</dbReference>
<dbReference type="Pfam" id="PF02909">
    <property type="entry name" value="TetR_C_1"/>
    <property type="match status" value="1"/>
</dbReference>
<evidence type="ECO:0000256" key="1">
    <source>
        <dbReference type="ARBA" id="ARBA00023015"/>
    </source>
</evidence>
<comment type="caution">
    <text evidence="8">The sequence shown here is derived from an EMBL/GenBank/DDBJ whole genome shotgun (WGS) entry which is preliminary data.</text>
</comment>
<dbReference type="Pfam" id="PF00392">
    <property type="entry name" value="GntR"/>
    <property type="match status" value="1"/>
</dbReference>
<keyword evidence="2 4" id="KW-0238">DNA-binding</keyword>
<keyword evidence="1" id="KW-0805">Transcription regulation</keyword>
<proteinExistence type="predicted"/>
<dbReference type="SUPFAM" id="SSF46689">
    <property type="entry name" value="Homeodomain-like"/>
    <property type="match status" value="1"/>
</dbReference>
<gene>
    <name evidence="8" type="ORF">Nans01_27100</name>
</gene>
<evidence type="ECO:0000313" key="9">
    <source>
        <dbReference type="Proteomes" id="UP001165092"/>
    </source>
</evidence>
<dbReference type="GO" id="GO:0000976">
    <property type="term" value="F:transcription cis-regulatory region binding"/>
    <property type="evidence" value="ECO:0007669"/>
    <property type="project" value="TreeGrafter"/>
</dbReference>
<dbReference type="GO" id="GO:0045892">
    <property type="term" value="P:negative regulation of DNA-templated transcription"/>
    <property type="evidence" value="ECO:0007669"/>
    <property type="project" value="InterPro"/>
</dbReference>
<evidence type="ECO:0000256" key="2">
    <source>
        <dbReference type="ARBA" id="ARBA00023125"/>
    </source>
</evidence>
<sequence length="324" mass="35017">MSTAGERELPPYARVVADIRARIAAGELRPGDRVPSTREIIRERGVAMATATKALAALRQEGLVEAVRGVGTVVRGAPAPAPEPRGQGGQRPRPAEGEGRRSASEPALTREAIVGVAITIADAAGIEGLSMRKVATQLGVSTMALYRHVASKDALVTAMIDQVYTEHALPDPPPGDWRPALELALRTEWGIYRRHPWVVRLTMLAGAVQSPRLLENAEWMMRVITAQGRSPDEAMKILIFVSAYTAGMALQATPAVVEEHEFGMDTEDWWRSRGPEFLRIAEQGRYPLTFSVSGPPDVPEIFDLGMKLLLDGLAPLIQGQTGPG</sequence>
<dbReference type="EMBL" id="BSQG01000004">
    <property type="protein sequence ID" value="GLU48359.1"/>
    <property type="molecule type" value="Genomic_DNA"/>
</dbReference>
<dbReference type="Proteomes" id="UP001165092">
    <property type="component" value="Unassembled WGS sequence"/>
</dbReference>
<dbReference type="SUPFAM" id="SSF48498">
    <property type="entry name" value="Tetracyclin repressor-like, C-terminal domain"/>
    <property type="match status" value="1"/>
</dbReference>
<reference evidence="8" key="1">
    <citation type="submission" date="2023-02" db="EMBL/GenBank/DDBJ databases">
        <title>Nocardiopsis ansamitocini NBRC 112285.</title>
        <authorList>
            <person name="Ichikawa N."/>
            <person name="Sato H."/>
            <person name="Tonouchi N."/>
        </authorList>
    </citation>
    <scope>NUCLEOTIDE SEQUENCE</scope>
    <source>
        <strain evidence="8">NBRC 112285</strain>
    </source>
</reference>
<dbReference type="InterPro" id="IPR036390">
    <property type="entry name" value="WH_DNA-bd_sf"/>
</dbReference>
<organism evidence="8 9">
    <name type="scientific">Nocardiopsis ansamitocini</name>
    <dbReference type="NCBI Taxonomy" id="1670832"/>
    <lineage>
        <taxon>Bacteria</taxon>
        <taxon>Bacillati</taxon>
        <taxon>Actinomycetota</taxon>
        <taxon>Actinomycetes</taxon>
        <taxon>Streptosporangiales</taxon>
        <taxon>Nocardiopsidaceae</taxon>
        <taxon>Nocardiopsis</taxon>
    </lineage>
</organism>
<feature type="region of interest" description="Disordered" evidence="5">
    <location>
        <begin position="74"/>
        <end position="106"/>
    </location>
</feature>
<feature type="compositionally biased region" description="Basic and acidic residues" evidence="5">
    <location>
        <begin position="93"/>
        <end position="103"/>
    </location>
</feature>
<dbReference type="InterPro" id="IPR036388">
    <property type="entry name" value="WH-like_DNA-bd_sf"/>
</dbReference>
<evidence type="ECO:0000259" key="6">
    <source>
        <dbReference type="PROSITE" id="PS50949"/>
    </source>
</evidence>
<feature type="domain" description="HTH tetR-type" evidence="7">
    <location>
        <begin position="107"/>
        <end position="167"/>
    </location>
</feature>
<evidence type="ECO:0000256" key="5">
    <source>
        <dbReference type="SAM" id="MobiDB-lite"/>
    </source>
</evidence>
<dbReference type="PANTHER" id="PTHR30055:SF151">
    <property type="entry name" value="TRANSCRIPTIONAL REGULATORY PROTEIN"/>
    <property type="match status" value="1"/>
</dbReference>
<dbReference type="InterPro" id="IPR004111">
    <property type="entry name" value="Repressor_TetR_C"/>
</dbReference>